<dbReference type="Proteomes" id="UP000029714">
    <property type="component" value="Unassembled WGS sequence"/>
</dbReference>
<evidence type="ECO:0000313" key="4">
    <source>
        <dbReference type="Proteomes" id="UP000029714"/>
    </source>
</evidence>
<keyword evidence="1" id="KW-1133">Transmembrane helix</keyword>
<evidence type="ECO:0000313" key="5">
    <source>
        <dbReference type="Proteomes" id="UP000477070"/>
    </source>
</evidence>
<keyword evidence="4" id="KW-1185">Reference proteome</keyword>
<dbReference type="STRING" id="1548018.LS64_03255"/>
<dbReference type="EMBL" id="JRMP02000001">
    <property type="protein sequence ID" value="TLD95824.1"/>
    <property type="molecule type" value="Genomic_DNA"/>
</dbReference>
<dbReference type="Proteomes" id="UP000477070">
    <property type="component" value="Unassembled WGS sequence"/>
</dbReference>
<sequence>MAWVKNICIMLIALTLFAGGILFYIFVIEKWNGKDVVKTDEMNITQNISIKKSVMPSTFQGNIEIVGTNKLRELDNIDSKQKNRITQDFNSIITAIKEYSNICNGGGYSLGLKDYYDNNVRKKGYDARSQIECKISETQKNSYNDLLNKINKIIDSNEYLDIVIHPLNPIITEQENDKYIQELQYDLLSKIDNIAKEYEKRLNKTCKTSNINFDSIHYPMLKSASMSLSTQDSNIELPITKEENITSRANVVMVCN</sequence>
<proteinExistence type="predicted"/>
<dbReference type="RefSeq" id="WP_034570540.1">
    <property type="nucleotide sequence ID" value="NZ_JRMP02000001.1"/>
</dbReference>
<keyword evidence="1" id="KW-0812">Transmembrane</keyword>
<evidence type="ECO:0000256" key="1">
    <source>
        <dbReference type="SAM" id="Phobius"/>
    </source>
</evidence>
<dbReference type="OrthoDB" id="5325676at2"/>
<evidence type="ECO:0000313" key="3">
    <source>
        <dbReference type="EMBL" id="TLD95824.1"/>
    </source>
</evidence>
<dbReference type="EMBL" id="QBIU01000001">
    <property type="protein sequence ID" value="MWV68652.1"/>
    <property type="molecule type" value="Genomic_DNA"/>
</dbReference>
<dbReference type="AlphaFoldDB" id="A0A347VR53"/>
<keyword evidence="1" id="KW-0472">Membrane</keyword>
<comment type="caution">
    <text evidence="3">The sequence shown here is derived from an EMBL/GenBank/DDBJ whole genome shotgun (WGS) entry which is preliminary data.</text>
</comment>
<reference evidence="3" key="3">
    <citation type="submission" date="2018-04" db="EMBL/GenBank/DDBJ databases">
        <authorList>
            <person name="Sheh A."/>
            <person name="Shen Z."/>
            <person name="Mannion A.J."/>
            <person name="Fox J.G."/>
        </authorList>
    </citation>
    <scope>NUCLEOTIDE SEQUENCE</scope>
    <source>
        <strain evidence="3">MIT 97-6194</strain>
    </source>
</reference>
<reference evidence="2 5" key="4">
    <citation type="submission" date="2019-12" db="EMBL/GenBank/DDBJ databases">
        <title>Multi-Generational Helicobacter saguini Isolates.</title>
        <authorList>
            <person name="Mannion A."/>
            <person name="Shen Z."/>
            <person name="Fox J.G."/>
        </authorList>
    </citation>
    <scope>NUCLEOTIDE SEQUENCE [LARGE SCALE GENOMIC DNA]</scope>
    <source>
        <strain evidence="2">16-048</strain>
        <strain evidence="5">16-048 (F4)</strain>
    </source>
</reference>
<feature type="transmembrane region" description="Helical" evidence="1">
    <location>
        <begin position="7"/>
        <end position="27"/>
    </location>
</feature>
<gene>
    <name evidence="2" type="ORF">DCO61_01040</name>
    <name evidence="3" type="ORF">LS64_000170</name>
</gene>
<protein>
    <recommendedName>
        <fullName evidence="6">SIMPL domain-containing protein</fullName>
    </recommendedName>
</protein>
<evidence type="ECO:0000313" key="2">
    <source>
        <dbReference type="EMBL" id="MWV68652.1"/>
    </source>
</evidence>
<evidence type="ECO:0008006" key="6">
    <source>
        <dbReference type="Google" id="ProtNLM"/>
    </source>
</evidence>
<accession>A0A347VR53</accession>
<reference evidence="3 4" key="2">
    <citation type="journal article" date="2016" name="Infect. Immun.">
        <title>Helicobacter saguini, a Novel Helicobacter Isolated from Cotton-Top Tamarins with Ulcerative Colitis, Has Proinflammatory Properties and Induces Typhlocolitis and Dysplasia in Gnotobiotic IL-10-/- Mice.</title>
        <authorList>
            <person name="Shen Z."/>
            <person name="Mannion A."/>
            <person name="Whary M.T."/>
            <person name="Muthupalani S."/>
            <person name="Sheh A."/>
            <person name="Feng Y."/>
            <person name="Gong G."/>
            <person name="Vandamme P."/>
            <person name="Holcombe H.R."/>
            <person name="Paster B.J."/>
            <person name="Fox J.G."/>
        </authorList>
    </citation>
    <scope>NUCLEOTIDE SEQUENCE [LARGE SCALE GENOMIC DNA]</scope>
    <source>
        <strain evidence="3 4">MIT 97-6194</strain>
    </source>
</reference>
<name>A0A347VR53_9HELI</name>
<reference evidence="3 4" key="1">
    <citation type="journal article" date="2014" name="Genome Announc.">
        <title>Draft genome sequences of eight enterohepatic helicobacter species isolated from both laboratory and wild rodents.</title>
        <authorList>
            <person name="Sheh A."/>
            <person name="Shen Z."/>
            <person name="Fox J.G."/>
        </authorList>
    </citation>
    <scope>NUCLEOTIDE SEQUENCE [LARGE SCALE GENOMIC DNA]</scope>
    <source>
        <strain evidence="3 4">MIT 97-6194</strain>
    </source>
</reference>
<organism evidence="3 4">
    <name type="scientific">Helicobacter saguini</name>
    <dbReference type="NCBI Taxonomy" id="1548018"/>
    <lineage>
        <taxon>Bacteria</taxon>
        <taxon>Pseudomonadati</taxon>
        <taxon>Campylobacterota</taxon>
        <taxon>Epsilonproteobacteria</taxon>
        <taxon>Campylobacterales</taxon>
        <taxon>Helicobacteraceae</taxon>
        <taxon>Helicobacter</taxon>
    </lineage>
</organism>